<evidence type="ECO:0000313" key="1">
    <source>
        <dbReference type="EMBL" id="KAL2516886.1"/>
    </source>
</evidence>
<comment type="caution">
    <text evidence="1">The sequence shown here is derived from an EMBL/GenBank/DDBJ whole genome shotgun (WGS) entry which is preliminary data.</text>
</comment>
<proteinExistence type="predicted"/>
<protein>
    <submittedName>
        <fullName evidence="1">Myb/SANT-like domain-containing protein</fullName>
    </submittedName>
</protein>
<organism evidence="1 2">
    <name type="scientific">Abeliophyllum distichum</name>
    <dbReference type="NCBI Taxonomy" id="126358"/>
    <lineage>
        <taxon>Eukaryota</taxon>
        <taxon>Viridiplantae</taxon>
        <taxon>Streptophyta</taxon>
        <taxon>Embryophyta</taxon>
        <taxon>Tracheophyta</taxon>
        <taxon>Spermatophyta</taxon>
        <taxon>Magnoliopsida</taxon>
        <taxon>eudicotyledons</taxon>
        <taxon>Gunneridae</taxon>
        <taxon>Pentapetalae</taxon>
        <taxon>asterids</taxon>
        <taxon>lamiids</taxon>
        <taxon>Lamiales</taxon>
        <taxon>Oleaceae</taxon>
        <taxon>Forsythieae</taxon>
        <taxon>Abeliophyllum</taxon>
    </lineage>
</organism>
<dbReference type="Proteomes" id="UP001604336">
    <property type="component" value="Unassembled WGS sequence"/>
</dbReference>
<dbReference type="EMBL" id="JBFOLK010000004">
    <property type="protein sequence ID" value="KAL2516886.1"/>
    <property type="molecule type" value="Genomic_DNA"/>
</dbReference>
<name>A0ABD1TVX5_9LAMI</name>
<reference evidence="2" key="1">
    <citation type="submission" date="2024-07" db="EMBL/GenBank/DDBJ databases">
        <title>Two chromosome-level genome assemblies of Korean endemic species Abeliophyllum distichum and Forsythia ovata (Oleaceae).</title>
        <authorList>
            <person name="Jang H."/>
        </authorList>
    </citation>
    <scope>NUCLEOTIDE SEQUENCE [LARGE SCALE GENOMIC DNA]</scope>
</reference>
<keyword evidence="2" id="KW-1185">Reference proteome</keyword>
<gene>
    <name evidence="1" type="ORF">Adt_13133</name>
</gene>
<accession>A0ABD1TVX5</accession>
<evidence type="ECO:0000313" key="2">
    <source>
        <dbReference type="Proteomes" id="UP001604336"/>
    </source>
</evidence>
<dbReference type="AlphaFoldDB" id="A0ABD1TVX5"/>
<sequence>MRDEWDRINATMFAINKLDYKIFKRGGCKHYHILGEIFSSTTATRGLENASTQLSATSEEERQLEDYFLNQDVHVHVENLNDDVDEILKTRRREEIGTSGERRRKKPWISKNDKLEACMA</sequence>